<sequence>MEGLVSIPTLSPEQLSAAREAATRARRVRADFKAKVRSGNITLSEALDKAANDEVLAHVKVVDLLKALPRVGDKRAAEIMERLEIAPNRRIRGLGHHQIAGLRAEFDQRS</sequence>
<dbReference type="OrthoDB" id="3197442at2"/>
<protein>
    <submittedName>
        <fullName evidence="2">30S ribosomal protein S13</fullName>
    </submittedName>
</protein>
<dbReference type="GO" id="GO:0005840">
    <property type="term" value="C:ribosome"/>
    <property type="evidence" value="ECO:0007669"/>
    <property type="project" value="UniProtKB-KW"/>
</dbReference>
<dbReference type="EMBL" id="MVCE01000001">
    <property type="protein sequence ID" value="PGF36649.1"/>
    <property type="molecule type" value="Genomic_DNA"/>
</dbReference>
<gene>
    <name evidence="2" type="ORF">B1B09_03310</name>
</gene>
<organism evidence="2 3">
    <name type="scientific">Cutibacterium acnes</name>
    <name type="common">Propionibacterium acnes</name>
    <dbReference type="NCBI Taxonomy" id="1747"/>
    <lineage>
        <taxon>Bacteria</taxon>
        <taxon>Bacillati</taxon>
        <taxon>Actinomycetota</taxon>
        <taxon>Actinomycetes</taxon>
        <taxon>Propionibacteriales</taxon>
        <taxon>Propionibacteriaceae</taxon>
        <taxon>Cutibacterium</taxon>
    </lineage>
</organism>
<proteinExistence type="predicted"/>
<evidence type="ECO:0000259" key="1">
    <source>
        <dbReference type="Pfam" id="PF22525"/>
    </source>
</evidence>
<keyword evidence="2" id="KW-0689">Ribosomal protein</keyword>
<dbReference type="SUPFAM" id="SSF46946">
    <property type="entry name" value="S13-like H2TH domain"/>
    <property type="match status" value="1"/>
</dbReference>
<dbReference type="InterPro" id="IPR010979">
    <property type="entry name" value="Ribosomal_uS13-like_H2TH"/>
</dbReference>
<evidence type="ECO:0000313" key="3">
    <source>
        <dbReference type="Proteomes" id="UP000226191"/>
    </source>
</evidence>
<dbReference type="GO" id="GO:0003676">
    <property type="term" value="F:nucleic acid binding"/>
    <property type="evidence" value="ECO:0007669"/>
    <property type="project" value="InterPro"/>
</dbReference>
<dbReference type="GeneID" id="92857160"/>
<dbReference type="InterPro" id="IPR047806">
    <property type="entry name" value="IHF_actinobact"/>
</dbReference>
<dbReference type="InterPro" id="IPR055201">
    <property type="entry name" value="IHF-like_H2TH"/>
</dbReference>
<dbReference type="RefSeq" id="WP_002518937.1">
    <property type="nucleotide sequence ID" value="NZ_AP022844.1"/>
</dbReference>
<evidence type="ECO:0000313" key="2">
    <source>
        <dbReference type="EMBL" id="PGF36649.1"/>
    </source>
</evidence>
<dbReference type="AlphaFoldDB" id="A0A2B7JV75"/>
<keyword evidence="2" id="KW-0687">Ribonucleoprotein</keyword>
<dbReference type="Pfam" id="PF22525">
    <property type="entry name" value="H2TH_5"/>
    <property type="match status" value="1"/>
</dbReference>
<dbReference type="Proteomes" id="UP000226191">
    <property type="component" value="Unassembled WGS sequence"/>
</dbReference>
<accession>A0A2B7JV75</accession>
<comment type="caution">
    <text evidence="2">The sequence shown here is derived from an EMBL/GenBank/DDBJ whole genome shotgun (WGS) entry which is preliminary data.</text>
</comment>
<feature type="domain" description="Integration host factor-like helix-two turn-helix" evidence="1">
    <location>
        <begin position="37"/>
        <end position="106"/>
    </location>
</feature>
<reference evidence="2 3" key="1">
    <citation type="submission" date="2017-02" db="EMBL/GenBank/DDBJ databases">
        <title>Prevalence of linear plasmids in Cutibacterium acnes isolates obtained from cancerous prostatic tissue.</title>
        <authorList>
            <person name="Davidsson S."/>
            <person name="Bruggemann H."/>
        </authorList>
    </citation>
    <scope>NUCLEOTIDE SEQUENCE [LARGE SCALE GENOMIC DNA]</scope>
    <source>
        <strain evidence="2 3">11-78</strain>
    </source>
</reference>
<dbReference type="NCBIfam" id="NF041260">
    <property type="entry name" value="actino_IHF"/>
    <property type="match status" value="1"/>
</dbReference>
<name>A0A2B7JV75_CUTAC</name>
<dbReference type="Gene3D" id="1.10.8.50">
    <property type="match status" value="1"/>
</dbReference>